<evidence type="ECO:0000313" key="3">
    <source>
        <dbReference type="Proteomes" id="UP000266861"/>
    </source>
</evidence>
<dbReference type="Proteomes" id="UP000266861">
    <property type="component" value="Unassembled WGS sequence"/>
</dbReference>
<dbReference type="AlphaFoldDB" id="A0A397J9U8"/>
<accession>A0A397J9U8</accession>
<proteinExistence type="predicted"/>
<reference evidence="2 3" key="1">
    <citation type="submission" date="2018-08" db="EMBL/GenBank/DDBJ databases">
        <title>Genome and evolution of the arbuscular mycorrhizal fungus Diversispora epigaea (formerly Glomus versiforme) and its bacterial endosymbionts.</title>
        <authorList>
            <person name="Sun X."/>
            <person name="Fei Z."/>
            <person name="Harrison M."/>
        </authorList>
    </citation>
    <scope>NUCLEOTIDE SEQUENCE [LARGE SCALE GENOMIC DNA]</scope>
    <source>
        <strain evidence="2 3">IT104</strain>
    </source>
</reference>
<comment type="caution">
    <text evidence="2">The sequence shown here is derived from an EMBL/GenBank/DDBJ whole genome shotgun (WGS) entry which is preliminary data.</text>
</comment>
<feature type="compositionally biased region" description="Basic residues" evidence="1">
    <location>
        <begin position="61"/>
        <end position="72"/>
    </location>
</feature>
<protein>
    <submittedName>
        <fullName evidence="2">Uncharacterized protein</fullName>
    </submittedName>
</protein>
<gene>
    <name evidence="2" type="ORF">Glove_84g162</name>
</gene>
<dbReference type="EMBL" id="PQFF01000080">
    <property type="protein sequence ID" value="RHZ84277.1"/>
    <property type="molecule type" value="Genomic_DNA"/>
</dbReference>
<evidence type="ECO:0000313" key="2">
    <source>
        <dbReference type="EMBL" id="RHZ84277.1"/>
    </source>
</evidence>
<sequence length="85" mass="10391">MSAGQSSIFKYFFQRKNETKCAQRKCRNAIHKGNENKRNQKEMRIKEKQYEMQIKLENEYKKKKRTPRKKEKKSTPKTNCNYNKL</sequence>
<feature type="region of interest" description="Disordered" evidence="1">
    <location>
        <begin position="56"/>
        <end position="85"/>
    </location>
</feature>
<name>A0A397J9U8_9GLOM</name>
<keyword evidence="3" id="KW-1185">Reference proteome</keyword>
<organism evidence="2 3">
    <name type="scientific">Diversispora epigaea</name>
    <dbReference type="NCBI Taxonomy" id="1348612"/>
    <lineage>
        <taxon>Eukaryota</taxon>
        <taxon>Fungi</taxon>
        <taxon>Fungi incertae sedis</taxon>
        <taxon>Mucoromycota</taxon>
        <taxon>Glomeromycotina</taxon>
        <taxon>Glomeromycetes</taxon>
        <taxon>Diversisporales</taxon>
        <taxon>Diversisporaceae</taxon>
        <taxon>Diversispora</taxon>
    </lineage>
</organism>
<evidence type="ECO:0000256" key="1">
    <source>
        <dbReference type="SAM" id="MobiDB-lite"/>
    </source>
</evidence>